<name>A0A813FGQ1_POLGL</name>
<dbReference type="Proteomes" id="UP000654075">
    <property type="component" value="Unassembled WGS sequence"/>
</dbReference>
<evidence type="ECO:0008006" key="3">
    <source>
        <dbReference type="Google" id="ProtNLM"/>
    </source>
</evidence>
<protein>
    <recommendedName>
        <fullName evidence="3">RAP domain-containing protein</fullName>
    </recommendedName>
</protein>
<proteinExistence type="predicted"/>
<comment type="caution">
    <text evidence="1">The sequence shown here is derived from an EMBL/GenBank/DDBJ whole genome shotgun (WGS) entry which is preliminary data.</text>
</comment>
<reference evidence="1" key="1">
    <citation type="submission" date="2021-02" db="EMBL/GenBank/DDBJ databases">
        <authorList>
            <person name="Dougan E. K."/>
            <person name="Rhodes N."/>
            <person name="Thang M."/>
            <person name="Chan C."/>
        </authorList>
    </citation>
    <scope>NUCLEOTIDE SEQUENCE</scope>
</reference>
<evidence type="ECO:0000313" key="2">
    <source>
        <dbReference type="Proteomes" id="UP000654075"/>
    </source>
</evidence>
<dbReference type="OrthoDB" id="445781at2759"/>
<evidence type="ECO:0000313" key="1">
    <source>
        <dbReference type="EMBL" id="CAE8609711.1"/>
    </source>
</evidence>
<dbReference type="EMBL" id="CAJNNV010024387">
    <property type="protein sequence ID" value="CAE8609711.1"/>
    <property type="molecule type" value="Genomic_DNA"/>
</dbReference>
<dbReference type="AlphaFoldDB" id="A0A813FGQ1"/>
<gene>
    <name evidence="1" type="ORF">PGLA1383_LOCUS27538</name>
</gene>
<accession>A0A813FGQ1</accession>
<sequence length="521" mass="58680">MGRHGLRCRHFMEAVVRRASFLVSEFGVEDLMRVWQGFIRFSRDNRAFYHSAMPKVRMQVKNLTVPQLILALRGARDLQQSQGFIDLHAAACAELTLKIDKLSMAQAANCLCHTGFNTKFRTQAQGLVKAVEQTWSETEDLTSLRVVEVVDTLETFTSWGMKPFPLLARLDGLLVDRQVELKYTGNVSLWVLATQAFSNIEYLDARWPLVALELSRDKLFLEKISFFQQCTLIISLAKLRLFDEAAYRNIAELLLSDMGLFKDMQDLAPVLAAYASVGYFHQQLFGTAYGRMIDWFEAETLDMKRRDTHGALVQAAWSFALAGYHRHFESFAAVLDYAFFENSVNMRPATLKRVAQLADIVLQEAPELAAACHYSEKVSSTRADPRMRNLLASEPVSDPKLLQDIRTTLQELSWQHETCAFETGSTSAFYVDLSLAPQLGQKVGFMTAGYLDSVRVGLPDEGLEMREGGTLAVARRVLASHGWHTAVVAKDEWSRLENVAQKSDFLNALVRKAMEDPPVAS</sequence>
<keyword evidence="2" id="KW-1185">Reference proteome</keyword>
<organism evidence="1 2">
    <name type="scientific">Polarella glacialis</name>
    <name type="common">Dinoflagellate</name>
    <dbReference type="NCBI Taxonomy" id="89957"/>
    <lineage>
        <taxon>Eukaryota</taxon>
        <taxon>Sar</taxon>
        <taxon>Alveolata</taxon>
        <taxon>Dinophyceae</taxon>
        <taxon>Suessiales</taxon>
        <taxon>Suessiaceae</taxon>
        <taxon>Polarella</taxon>
    </lineage>
</organism>